<keyword evidence="2" id="KW-1185">Reference proteome</keyword>
<dbReference type="EMBL" id="JBDKXB010000017">
    <property type="protein sequence ID" value="MEY6433207.1"/>
    <property type="molecule type" value="Genomic_DNA"/>
</dbReference>
<name>A0ABV4BG09_9GAMM</name>
<proteinExistence type="predicted"/>
<accession>A0ABV4BG09</accession>
<dbReference type="RefSeq" id="WP_369667592.1">
    <property type="nucleotide sequence ID" value="NZ_JBDKXB010000017.1"/>
</dbReference>
<comment type="caution">
    <text evidence="1">The sequence shown here is derived from an EMBL/GenBank/DDBJ whole genome shotgun (WGS) entry which is preliminary data.</text>
</comment>
<gene>
    <name evidence="1" type="ORF">ABC977_12425</name>
</gene>
<dbReference type="Proteomes" id="UP001564408">
    <property type="component" value="Unassembled WGS sequence"/>
</dbReference>
<organism evidence="1 2">
    <name type="scientific">Thioalkalicoccus limnaeus</name>
    <dbReference type="NCBI Taxonomy" id="120681"/>
    <lineage>
        <taxon>Bacteria</taxon>
        <taxon>Pseudomonadati</taxon>
        <taxon>Pseudomonadota</taxon>
        <taxon>Gammaproteobacteria</taxon>
        <taxon>Chromatiales</taxon>
        <taxon>Chromatiaceae</taxon>
        <taxon>Thioalkalicoccus</taxon>
    </lineage>
</organism>
<evidence type="ECO:0000313" key="2">
    <source>
        <dbReference type="Proteomes" id="UP001564408"/>
    </source>
</evidence>
<protein>
    <submittedName>
        <fullName evidence="1">Uncharacterized protein</fullName>
    </submittedName>
</protein>
<evidence type="ECO:0000313" key="1">
    <source>
        <dbReference type="EMBL" id="MEY6433207.1"/>
    </source>
</evidence>
<reference evidence="1 2" key="1">
    <citation type="submission" date="2024-05" db="EMBL/GenBank/DDBJ databases">
        <title>Genome Sequence and Characterization of the New Strain Purple Sulfur Bacterium of Genus Thioalkalicoccus.</title>
        <authorList>
            <person name="Bryantseva I.A."/>
            <person name="Kyndt J.A."/>
            <person name="Imhoff J.F."/>
        </authorList>
    </citation>
    <scope>NUCLEOTIDE SEQUENCE [LARGE SCALE GENOMIC DNA]</scope>
    <source>
        <strain evidence="1 2">Um2</strain>
    </source>
</reference>
<sequence>MASDSGSSSVFLDLRVLSAPRTDGLSRDLKLDLGGSVVLRLGRG</sequence>